<dbReference type="Proteomes" id="UP000604046">
    <property type="component" value="Unassembled WGS sequence"/>
</dbReference>
<accession>A0A812T445</accession>
<proteinExistence type="predicted"/>
<evidence type="ECO:0000313" key="2">
    <source>
        <dbReference type="Proteomes" id="UP000604046"/>
    </source>
</evidence>
<dbReference type="AlphaFoldDB" id="A0A812T445"/>
<keyword evidence="2" id="KW-1185">Reference proteome</keyword>
<name>A0A812T445_9DINO</name>
<evidence type="ECO:0000313" key="1">
    <source>
        <dbReference type="EMBL" id="CAE7509694.1"/>
    </source>
</evidence>
<dbReference type="EMBL" id="CAJNDS010002521">
    <property type="protein sequence ID" value="CAE7509694.1"/>
    <property type="molecule type" value="Genomic_DNA"/>
</dbReference>
<organism evidence="1 2">
    <name type="scientific">Symbiodinium natans</name>
    <dbReference type="NCBI Taxonomy" id="878477"/>
    <lineage>
        <taxon>Eukaryota</taxon>
        <taxon>Sar</taxon>
        <taxon>Alveolata</taxon>
        <taxon>Dinophyceae</taxon>
        <taxon>Suessiales</taxon>
        <taxon>Symbiodiniaceae</taxon>
        <taxon>Symbiodinium</taxon>
    </lineage>
</organism>
<comment type="caution">
    <text evidence="1">The sequence shown here is derived from an EMBL/GenBank/DDBJ whole genome shotgun (WGS) entry which is preliminary data.</text>
</comment>
<reference evidence="1" key="1">
    <citation type="submission" date="2021-02" db="EMBL/GenBank/DDBJ databases">
        <authorList>
            <person name="Dougan E. K."/>
            <person name="Rhodes N."/>
            <person name="Thang M."/>
            <person name="Chan C."/>
        </authorList>
    </citation>
    <scope>NUCLEOTIDE SEQUENCE</scope>
</reference>
<gene>
    <name evidence="1" type="primary">cryS</name>
    <name evidence="1" type="ORF">SNAT2548_LOCUS28542</name>
</gene>
<sequence length="109" mass="11298">MALLPEAFTLGTAPPVLSVARVAPKPGRVSREAPERGGPSRLAAAATVLVASVAAKRRTPDTRMTATGMRARAEGQTNSHGAAVATDELWQRFADWVAARGGDMVCNSG</sequence>
<protein>
    <submittedName>
        <fullName evidence="1">CryS protein</fullName>
    </submittedName>
</protein>